<sequence>MHLLSVTTLTLHSFIGEAIPPYAILSHVWGPEEVSYVLMAKPKHSSAAKLLAGFSKIEMCCKQAQRDGHQWVWVDTCCIDKRSSAELSEAINSMFLCSGGAEDEAAGLRGFGDSRWFTRGWTLQELLAPRKLVFFARDWNPIGYMANYRFCGKKSLSNSVPNGLEDTNIHPPSPESGPEIGTGNERIERDPSHTYLSLASQISLTTNIPEDYLTGKKALRQASVAQRMFWAARRKTTREEDHAYSLMGLFDINMPILYGEGLEKAFTRLQHEIMLRSPDQSILLWYKAGETSYRLLAESPDCFQNSGGIMFISTLNTFPFGRKGQQWSSSTMTNLGLHITLPILAARTKNLLPGEARVAVSHCVLYNTTGRLKRVGLNLHFLQNNLEDYPVFSCHRPPYWVFVDKSALSEPTRIYLCGNDYISRAANPGTPSSSNMAVNLRPKSESLELEVCKVLARVAGVAVDNLTGKTKIKDLGIDSSMALEVIGELSEAFKLLVPLTEFFRFLDVRSMCSYYRRELSVDVAEPSFPLASTDRIGVGSMT</sequence>
<evidence type="ECO:0000313" key="5">
    <source>
        <dbReference type="EMBL" id="KAG4410977.1"/>
    </source>
</evidence>
<dbReference type="Pfam" id="PF26640">
    <property type="entry name" value="DUF8212"/>
    <property type="match status" value="1"/>
</dbReference>
<dbReference type="Gene3D" id="1.10.1200.10">
    <property type="entry name" value="ACP-like"/>
    <property type="match status" value="1"/>
</dbReference>
<accession>A0A8H7T0H2</accession>
<gene>
    <name evidence="5" type="ORF">IFR04_015885</name>
</gene>
<dbReference type="OrthoDB" id="20872at2759"/>
<evidence type="ECO:0000259" key="4">
    <source>
        <dbReference type="PROSITE" id="PS50075"/>
    </source>
</evidence>
<dbReference type="InterPro" id="IPR010730">
    <property type="entry name" value="HET"/>
</dbReference>
<dbReference type="EMBL" id="JAFJYH010000545">
    <property type="protein sequence ID" value="KAG4410977.1"/>
    <property type="molecule type" value="Genomic_DNA"/>
</dbReference>
<feature type="region of interest" description="Disordered" evidence="3">
    <location>
        <begin position="162"/>
        <end position="187"/>
    </location>
</feature>
<dbReference type="AlphaFoldDB" id="A0A8H7T0H2"/>
<dbReference type="InterPro" id="IPR058525">
    <property type="entry name" value="DUF8212"/>
</dbReference>
<dbReference type="SMART" id="SM00823">
    <property type="entry name" value="PKS_PP"/>
    <property type="match status" value="1"/>
</dbReference>
<dbReference type="PROSITE" id="PS50075">
    <property type="entry name" value="CARRIER"/>
    <property type="match status" value="1"/>
</dbReference>
<keyword evidence="1" id="KW-0596">Phosphopantetheine</keyword>
<dbReference type="InterPro" id="IPR020806">
    <property type="entry name" value="PKS_PP-bd"/>
</dbReference>
<evidence type="ECO:0000256" key="2">
    <source>
        <dbReference type="ARBA" id="ARBA00022553"/>
    </source>
</evidence>
<evidence type="ECO:0000313" key="6">
    <source>
        <dbReference type="Proteomes" id="UP000664132"/>
    </source>
</evidence>
<dbReference type="SUPFAM" id="SSF47336">
    <property type="entry name" value="ACP-like"/>
    <property type="match status" value="1"/>
</dbReference>
<comment type="caution">
    <text evidence="5">The sequence shown here is derived from an EMBL/GenBank/DDBJ whole genome shotgun (WGS) entry which is preliminary data.</text>
</comment>
<dbReference type="PROSITE" id="PS00012">
    <property type="entry name" value="PHOSPHOPANTETHEINE"/>
    <property type="match status" value="1"/>
</dbReference>
<dbReference type="InterPro" id="IPR009081">
    <property type="entry name" value="PP-bd_ACP"/>
</dbReference>
<dbReference type="PANTHER" id="PTHR10622:SF10">
    <property type="entry name" value="HET DOMAIN-CONTAINING PROTEIN"/>
    <property type="match status" value="1"/>
</dbReference>
<dbReference type="Pfam" id="PF00550">
    <property type="entry name" value="PP-binding"/>
    <property type="match status" value="1"/>
</dbReference>
<evidence type="ECO:0000256" key="3">
    <source>
        <dbReference type="SAM" id="MobiDB-lite"/>
    </source>
</evidence>
<protein>
    <recommendedName>
        <fullName evidence="4">Carrier domain-containing protein</fullName>
    </recommendedName>
</protein>
<feature type="domain" description="Carrier" evidence="4">
    <location>
        <begin position="445"/>
        <end position="519"/>
    </location>
</feature>
<dbReference type="InterPro" id="IPR036736">
    <property type="entry name" value="ACP-like_sf"/>
</dbReference>
<dbReference type="Proteomes" id="UP000664132">
    <property type="component" value="Unassembled WGS sequence"/>
</dbReference>
<keyword evidence="6" id="KW-1185">Reference proteome</keyword>
<dbReference type="Pfam" id="PF06985">
    <property type="entry name" value="HET"/>
    <property type="match status" value="1"/>
</dbReference>
<organism evidence="5 6">
    <name type="scientific">Cadophora malorum</name>
    <dbReference type="NCBI Taxonomy" id="108018"/>
    <lineage>
        <taxon>Eukaryota</taxon>
        <taxon>Fungi</taxon>
        <taxon>Dikarya</taxon>
        <taxon>Ascomycota</taxon>
        <taxon>Pezizomycotina</taxon>
        <taxon>Leotiomycetes</taxon>
        <taxon>Helotiales</taxon>
        <taxon>Ploettnerulaceae</taxon>
        <taxon>Cadophora</taxon>
    </lineage>
</organism>
<keyword evidence="2" id="KW-0597">Phosphoprotein</keyword>
<name>A0A8H7T0H2_9HELO</name>
<proteinExistence type="predicted"/>
<evidence type="ECO:0000256" key="1">
    <source>
        <dbReference type="ARBA" id="ARBA00022450"/>
    </source>
</evidence>
<reference evidence="5" key="1">
    <citation type="submission" date="2021-02" db="EMBL/GenBank/DDBJ databases">
        <title>Genome sequence Cadophora malorum strain M34.</title>
        <authorList>
            <person name="Stefanovic E."/>
            <person name="Vu D."/>
            <person name="Scully C."/>
            <person name="Dijksterhuis J."/>
            <person name="Roader J."/>
            <person name="Houbraken J."/>
        </authorList>
    </citation>
    <scope>NUCLEOTIDE SEQUENCE</scope>
    <source>
        <strain evidence="5">M34</strain>
    </source>
</reference>
<dbReference type="PANTHER" id="PTHR10622">
    <property type="entry name" value="HET DOMAIN-CONTAINING PROTEIN"/>
    <property type="match status" value="1"/>
</dbReference>
<dbReference type="InterPro" id="IPR006162">
    <property type="entry name" value="Ppantetheine_attach_site"/>
</dbReference>
<dbReference type="GO" id="GO:0031177">
    <property type="term" value="F:phosphopantetheine binding"/>
    <property type="evidence" value="ECO:0007669"/>
    <property type="project" value="InterPro"/>
</dbReference>